<proteinExistence type="predicted"/>
<dbReference type="Gene3D" id="2.130.10.10">
    <property type="entry name" value="YVTN repeat-like/Quinoprotein amine dehydrogenase"/>
    <property type="match status" value="3"/>
</dbReference>
<protein>
    <submittedName>
        <fullName evidence="5">WD40 repeat-containing protein</fullName>
    </submittedName>
</protein>
<reference evidence="5 6" key="1">
    <citation type="submission" date="2011-11" db="EMBL/GenBank/DDBJ databases">
        <title>Improved High-Quality Draft sequence of Beggiatoa alba B18lD.</title>
        <authorList>
            <consortium name="US DOE Joint Genome Institute"/>
            <person name="Lucas S."/>
            <person name="Han J."/>
            <person name="Lapidus A."/>
            <person name="Cheng J.-F."/>
            <person name="Goodwin L."/>
            <person name="Pitluck S."/>
            <person name="Peters L."/>
            <person name="Mikhailova N."/>
            <person name="Held B."/>
            <person name="Detter J.C."/>
            <person name="Han C."/>
            <person name="Tapia R."/>
            <person name="Land M."/>
            <person name="Hauser L."/>
            <person name="Kyrpides N."/>
            <person name="Ivanova N."/>
            <person name="Pagani I."/>
            <person name="Samuel K."/>
            <person name="Teske A."/>
            <person name="Mueller J."/>
            <person name="Woyke T."/>
        </authorList>
    </citation>
    <scope>NUCLEOTIDE SEQUENCE [LARGE SCALE GENOMIC DNA]</scope>
    <source>
        <strain evidence="5 6">B18LD</strain>
    </source>
</reference>
<dbReference type="Pfam" id="PF20703">
    <property type="entry name" value="nSTAND1"/>
    <property type="match status" value="1"/>
</dbReference>
<dbReference type="PANTHER" id="PTHR19879">
    <property type="entry name" value="TRANSCRIPTION INITIATION FACTOR TFIID"/>
    <property type="match status" value="1"/>
</dbReference>
<evidence type="ECO:0000313" key="6">
    <source>
        <dbReference type="Proteomes" id="UP000005744"/>
    </source>
</evidence>
<feature type="repeat" description="WD" evidence="3">
    <location>
        <begin position="707"/>
        <end position="748"/>
    </location>
</feature>
<dbReference type="PROSITE" id="PS50082">
    <property type="entry name" value="WD_REPEATS_2"/>
    <property type="match status" value="6"/>
</dbReference>
<dbReference type="SUPFAM" id="SSF52540">
    <property type="entry name" value="P-loop containing nucleoside triphosphate hydrolases"/>
    <property type="match status" value="1"/>
</dbReference>
<feature type="domain" description="Novel STAND NTPase 1" evidence="4">
    <location>
        <begin position="79"/>
        <end position="456"/>
    </location>
</feature>
<dbReference type="AlphaFoldDB" id="I3CES7"/>
<dbReference type="PROSITE" id="PS50294">
    <property type="entry name" value="WD_REPEATS_REGION"/>
    <property type="match status" value="5"/>
</dbReference>
<dbReference type="SUPFAM" id="SSF50978">
    <property type="entry name" value="WD40 repeat-like"/>
    <property type="match status" value="1"/>
</dbReference>
<evidence type="ECO:0000313" key="5">
    <source>
        <dbReference type="EMBL" id="EIJ42120.1"/>
    </source>
</evidence>
<dbReference type="eggNOG" id="COG2319">
    <property type="taxonomic scope" value="Bacteria"/>
</dbReference>
<dbReference type="EMBL" id="JH600070">
    <property type="protein sequence ID" value="EIJ42120.1"/>
    <property type="molecule type" value="Genomic_DNA"/>
</dbReference>
<organism evidence="5 6">
    <name type="scientific">Beggiatoa alba B18LD</name>
    <dbReference type="NCBI Taxonomy" id="395493"/>
    <lineage>
        <taxon>Bacteria</taxon>
        <taxon>Pseudomonadati</taxon>
        <taxon>Pseudomonadota</taxon>
        <taxon>Gammaproteobacteria</taxon>
        <taxon>Thiotrichales</taxon>
        <taxon>Thiotrichaceae</taxon>
        <taxon>Beggiatoa</taxon>
    </lineage>
</organism>
<evidence type="ECO:0000259" key="4">
    <source>
        <dbReference type="Pfam" id="PF20703"/>
    </source>
</evidence>
<dbReference type="InterPro" id="IPR036322">
    <property type="entry name" value="WD40_repeat_dom_sf"/>
</dbReference>
<dbReference type="OrthoDB" id="5559045at2"/>
<dbReference type="InterPro" id="IPR001680">
    <property type="entry name" value="WD40_rpt"/>
</dbReference>
<name>I3CES7_9GAMM</name>
<dbReference type="HOGENOM" id="CLU_308978_0_0_6"/>
<dbReference type="PROSITE" id="PS00678">
    <property type="entry name" value="WD_REPEATS_1"/>
    <property type="match status" value="5"/>
</dbReference>
<dbReference type="STRING" id="395493.BegalDRAFT_1220"/>
<dbReference type="RefSeq" id="WP_002684762.1">
    <property type="nucleotide sequence ID" value="NZ_JH600070.1"/>
</dbReference>
<feature type="repeat" description="WD" evidence="3">
    <location>
        <begin position="748"/>
        <end position="789"/>
    </location>
</feature>
<dbReference type="InterPro" id="IPR027417">
    <property type="entry name" value="P-loop_NTPase"/>
</dbReference>
<sequence length="954" mass="107607">MIDPNQQRIAHLQETLTDVYESLHAIEQTLISENDPLNKLRYQGYVAEKKQQKLAFENELRDLGIDPSAFLKPFTPKNPYRGLAFFRLQDHANFFGREQITEDLKARVEKYRFIVLIGASGSGKSSVLQAGLQSVLEDSWLVLNTRPSIDPFKELSHSIIPLRYSGAEQDEALSVLPEKLSKGVISLADVLEMTRRKQDKAQLLLIIDQFEELYTQNTESVQTAFIQCLQTLLQATAQSLPIKLLLAYRADFTGFVIGSFGDLLNKEGALFLDRMSETELYDAIERPALNSGVQLEAGLLKRIVADVGEESGRLPLLQFALSELWEKQANRYLTHQAYTDIGGIEQALAKHADVVLNQYKNQENEIRRIFMQLIRFGEGTADTRQVVTQTRVTDWQLVSELANHRLVITQQDEKDATCTVELIHEALIKHWQPLRAWIDADRKFRVWQEGLRRDMQDNALLRDTRLAVAQEWLNERNTELLAEEKAFIQASIAEKQREEARQLRQKQAWTVAILIFLAVALGLSALAMWKWQESEQSLVQIQQKELEINQKKIEVQEKFTQSKMNQSRMLAGFAEIELNKEHPITAMRLALEALPNASETYPERPAVAEAHDFLVRAMNRQHQGVFEHNDVVTTAIFNPDGKTFLTIVDKKGYIWNVETRQLIMVLSGHTDGVRSATYSPDGKRVVTASDDKTAVVWDAESGTRIATFKHTDSVRSATYSPDGKRVVTASDDKTAVVWDAESGMHIATLEHTDPVWSAMYSPNSKHVVTASHDSTAVVWDAESGTRIATLEHGNFVMSAMYSPNGKYVVTASVDNTAVVWDAKSGTRIATLKHTKEVLWSATFSSDGKRVVTTSLDKTAVVWDAESGTRIATLQHTYGVTSATYSPDNSHIVTASGNGSARLWLVPPDAIAYAKTMLPPRYSEDPRDAGIENFRLTCAERERFFLDEIPRCRRQ</sequence>
<keyword evidence="2" id="KW-0677">Repeat</keyword>
<dbReference type="PANTHER" id="PTHR19879:SF9">
    <property type="entry name" value="TRANSCRIPTION INITIATION FACTOR TFIID SUBUNIT 5"/>
    <property type="match status" value="1"/>
</dbReference>
<feature type="repeat" description="WD" evidence="3">
    <location>
        <begin position="789"/>
        <end position="830"/>
    </location>
</feature>
<evidence type="ECO:0000256" key="2">
    <source>
        <dbReference type="ARBA" id="ARBA00022737"/>
    </source>
</evidence>
<dbReference type="Gene3D" id="3.40.50.300">
    <property type="entry name" value="P-loop containing nucleotide triphosphate hydrolases"/>
    <property type="match status" value="1"/>
</dbReference>
<accession>I3CES7</accession>
<dbReference type="InterPro" id="IPR015943">
    <property type="entry name" value="WD40/YVTN_repeat-like_dom_sf"/>
</dbReference>
<dbReference type="InterPro" id="IPR049052">
    <property type="entry name" value="nSTAND1"/>
</dbReference>
<feature type="repeat" description="WD" evidence="3">
    <location>
        <begin position="831"/>
        <end position="872"/>
    </location>
</feature>
<gene>
    <name evidence="5" type="ORF">BegalDRAFT_1220</name>
</gene>
<evidence type="ECO:0000256" key="3">
    <source>
        <dbReference type="PROSITE-ProRule" id="PRU00221"/>
    </source>
</evidence>
<keyword evidence="6" id="KW-1185">Reference proteome</keyword>
<evidence type="ECO:0000256" key="1">
    <source>
        <dbReference type="ARBA" id="ARBA00022574"/>
    </source>
</evidence>
<dbReference type="SMART" id="SM00320">
    <property type="entry name" value="WD40"/>
    <property type="match status" value="7"/>
</dbReference>
<feature type="repeat" description="WD" evidence="3">
    <location>
        <begin position="872"/>
        <end position="903"/>
    </location>
</feature>
<feature type="repeat" description="WD" evidence="3">
    <location>
        <begin position="666"/>
        <end position="707"/>
    </location>
</feature>
<dbReference type="Pfam" id="PF00400">
    <property type="entry name" value="WD40"/>
    <property type="match status" value="6"/>
</dbReference>
<dbReference type="InterPro" id="IPR019775">
    <property type="entry name" value="WD40_repeat_CS"/>
</dbReference>
<dbReference type="Proteomes" id="UP000005744">
    <property type="component" value="Unassembled WGS sequence"/>
</dbReference>
<dbReference type="CDD" id="cd00200">
    <property type="entry name" value="WD40"/>
    <property type="match status" value="1"/>
</dbReference>
<keyword evidence="1 3" id="KW-0853">WD repeat</keyword>